<evidence type="ECO:0000313" key="2">
    <source>
        <dbReference type="Proteomes" id="UP000566813"/>
    </source>
</evidence>
<reference evidence="1 2" key="1">
    <citation type="submission" date="2020-08" db="EMBL/GenBank/DDBJ databases">
        <title>The genome sequence of type strain Novosphingobium flavum NBRC 111647.</title>
        <authorList>
            <person name="Liu Y."/>
        </authorList>
    </citation>
    <scope>NUCLEOTIDE SEQUENCE [LARGE SCALE GENOMIC DNA]</scope>
    <source>
        <strain evidence="1 2">NBRC 111647</strain>
    </source>
</reference>
<comment type="caution">
    <text evidence="1">The sequence shown here is derived from an EMBL/GenBank/DDBJ whole genome shotgun (WGS) entry which is preliminary data.</text>
</comment>
<sequence>MSVKLTIAVAEYPHTAAVRSGEIPIEGVDAEIITVQPQIGAFRRMVRDLEFDVCELA</sequence>
<organism evidence="1 2">
    <name type="scientific">Novosphingobium flavum</name>
    <dbReference type="NCBI Taxonomy" id="1778672"/>
    <lineage>
        <taxon>Bacteria</taxon>
        <taxon>Pseudomonadati</taxon>
        <taxon>Pseudomonadota</taxon>
        <taxon>Alphaproteobacteria</taxon>
        <taxon>Sphingomonadales</taxon>
        <taxon>Sphingomonadaceae</taxon>
        <taxon>Novosphingobium</taxon>
    </lineage>
</organism>
<dbReference type="EMBL" id="JACLAW010000026">
    <property type="protein sequence ID" value="MBC2667518.1"/>
    <property type="molecule type" value="Genomic_DNA"/>
</dbReference>
<proteinExistence type="predicted"/>
<dbReference type="AlphaFoldDB" id="A0A7X1FV30"/>
<name>A0A7X1FV30_9SPHN</name>
<accession>A0A7X1FV30</accession>
<feature type="non-terminal residue" evidence="1">
    <location>
        <position position="57"/>
    </location>
</feature>
<keyword evidence="2" id="KW-1185">Reference proteome</keyword>
<evidence type="ECO:0000313" key="1">
    <source>
        <dbReference type="EMBL" id="MBC2667518.1"/>
    </source>
</evidence>
<gene>
    <name evidence="1" type="ORF">H7F51_18520</name>
</gene>
<dbReference type="Proteomes" id="UP000566813">
    <property type="component" value="Unassembled WGS sequence"/>
</dbReference>
<protein>
    <submittedName>
        <fullName evidence="1">ABC transporter substrate-binding protein</fullName>
    </submittedName>
</protein>